<dbReference type="PROSITE" id="PS00433">
    <property type="entry name" value="PHOSPHOFRUCTOKINASE"/>
    <property type="match status" value="1"/>
</dbReference>
<dbReference type="InterPro" id="IPR000023">
    <property type="entry name" value="Phosphofructokinase_dom"/>
</dbReference>
<feature type="binding site" evidence="15">
    <location>
        <position position="11"/>
    </location>
    <ligand>
        <name>ATP</name>
        <dbReference type="ChEBI" id="CHEBI:30616"/>
    </ligand>
</feature>
<keyword evidence="8 15" id="KW-0479">Metal-binding</keyword>
<dbReference type="GO" id="GO:0005945">
    <property type="term" value="C:6-phosphofructokinase complex"/>
    <property type="evidence" value="ECO:0007669"/>
    <property type="project" value="TreeGrafter"/>
</dbReference>
<feature type="binding site" evidence="15">
    <location>
        <position position="103"/>
    </location>
    <ligand>
        <name>Mg(2+)</name>
        <dbReference type="ChEBI" id="CHEBI:18420"/>
        <note>catalytic</note>
    </ligand>
</feature>
<dbReference type="eggNOG" id="COG0205">
    <property type="taxonomic scope" value="Bacteria"/>
</dbReference>
<comment type="pathway">
    <text evidence="4 15">Carbohydrate degradation; glycolysis; D-glyceraldehyde 3-phosphate and glycerone phosphate from D-glucose: step 3/4.</text>
</comment>
<name>D7CP25_SYNLT</name>
<proteinExistence type="inferred from homology"/>
<dbReference type="InterPro" id="IPR012828">
    <property type="entry name" value="PFKA_ATP_prok"/>
</dbReference>
<evidence type="ECO:0000256" key="8">
    <source>
        <dbReference type="ARBA" id="ARBA00022723"/>
    </source>
</evidence>
<keyword evidence="7 15" id="KW-0808">Transferase</keyword>
<keyword evidence="5 15" id="KW-0963">Cytoplasm</keyword>
<dbReference type="GO" id="GO:0046872">
    <property type="term" value="F:metal ion binding"/>
    <property type="evidence" value="ECO:0007669"/>
    <property type="project" value="UniProtKB-KW"/>
</dbReference>
<feature type="binding site" description="in other chain" evidence="15">
    <location>
        <begin position="125"/>
        <end position="127"/>
    </location>
    <ligand>
        <name>substrate</name>
        <note>ligand shared between dimeric partners</note>
    </ligand>
</feature>
<evidence type="ECO:0000256" key="13">
    <source>
        <dbReference type="ARBA" id="ARBA00023152"/>
    </source>
</evidence>
<comment type="caution">
    <text evidence="15">Lacks conserved residue(s) required for the propagation of feature annotation.</text>
</comment>
<dbReference type="GO" id="GO:0005524">
    <property type="term" value="F:ATP binding"/>
    <property type="evidence" value="ECO:0007669"/>
    <property type="project" value="UniProtKB-UniRule"/>
</dbReference>
<feature type="domain" description="Phosphofructokinase" evidence="16">
    <location>
        <begin position="3"/>
        <end position="275"/>
    </location>
</feature>
<evidence type="ECO:0000313" key="17">
    <source>
        <dbReference type="EMBL" id="ADI02460.1"/>
    </source>
</evidence>
<dbReference type="HAMAP" id="MF_00339">
    <property type="entry name" value="Phosphofructokinase_I_B1"/>
    <property type="match status" value="1"/>
</dbReference>
<dbReference type="GO" id="GO:0006002">
    <property type="term" value="P:fructose 6-phosphate metabolic process"/>
    <property type="evidence" value="ECO:0007669"/>
    <property type="project" value="UniProtKB-UniRule"/>
</dbReference>
<dbReference type="NCBIfam" id="TIGR02482">
    <property type="entry name" value="PFKA_ATP"/>
    <property type="match status" value="1"/>
</dbReference>
<feature type="binding site" evidence="15">
    <location>
        <begin position="102"/>
        <end position="105"/>
    </location>
    <ligand>
        <name>ATP</name>
        <dbReference type="ChEBI" id="CHEBI:30616"/>
    </ligand>
</feature>
<dbReference type="AlphaFoldDB" id="D7CP25"/>
<evidence type="ECO:0000256" key="12">
    <source>
        <dbReference type="ARBA" id="ARBA00022842"/>
    </source>
</evidence>
<dbReference type="KEGG" id="slp:Slip_1702"/>
<evidence type="ECO:0000256" key="3">
    <source>
        <dbReference type="ARBA" id="ARBA00004496"/>
    </source>
</evidence>
<dbReference type="PANTHER" id="PTHR13697">
    <property type="entry name" value="PHOSPHOFRUCTOKINASE"/>
    <property type="match status" value="1"/>
</dbReference>
<dbReference type="Pfam" id="PF00365">
    <property type="entry name" value="PFK"/>
    <property type="match status" value="1"/>
</dbReference>
<keyword evidence="11 15" id="KW-0067">ATP-binding</keyword>
<dbReference type="Gene3D" id="3.40.50.450">
    <property type="match status" value="1"/>
</dbReference>
<accession>D7CP25</accession>
<dbReference type="InterPro" id="IPR015912">
    <property type="entry name" value="Phosphofructokinase_CS"/>
</dbReference>
<feature type="active site" description="Proton acceptor" evidence="15">
    <location>
        <position position="127"/>
    </location>
</feature>
<comment type="subunit">
    <text evidence="15">Homotetramer.</text>
</comment>
<dbReference type="NCBIfam" id="NF002872">
    <property type="entry name" value="PRK03202.1"/>
    <property type="match status" value="1"/>
</dbReference>
<dbReference type="GO" id="GO:0070095">
    <property type="term" value="F:fructose-6-phosphate binding"/>
    <property type="evidence" value="ECO:0007669"/>
    <property type="project" value="TreeGrafter"/>
</dbReference>
<keyword evidence="18" id="KW-1185">Reference proteome</keyword>
<keyword evidence="13 15" id="KW-0324">Glycolysis</keyword>
<dbReference type="GO" id="GO:0003872">
    <property type="term" value="F:6-phosphofructokinase activity"/>
    <property type="evidence" value="ECO:0007669"/>
    <property type="project" value="UniProtKB-UniRule"/>
</dbReference>
<dbReference type="EMBL" id="CP002048">
    <property type="protein sequence ID" value="ADI02460.1"/>
    <property type="molecule type" value="Genomic_DNA"/>
</dbReference>
<dbReference type="PANTHER" id="PTHR13697:SF4">
    <property type="entry name" value="ATP-DEPENDENT 6-PHOSPHOFRUCTOKINASE"/>
    <property type="match status" value="1"/>
</dbReference>
<evidence type="ECO:0000256" key="11">
    <source>
        <dbReference type="ARBA" id="ARBA00022840"/>
    </source>
</evidence>
<evidence type="ECO:0000256" key="5">
    <source>
        <dbReference type="ARBA" id="ARBA00022490"/>
    </source>
</evidence>
<dbReference type="GO" id="GO:0030388">
    <property type="term" value="P:fructose 1,6-bisphosphate metabolic process"/>
    <property type="evidence" value="ECO:0007669"/>
    <property type="project" value="TreeGrafter"/>
</dbReference>
<evidence type="ECO:0000256" key="2">
    <source>
        <dbReference type="ARBA" id="ARBA00002659"/>
    </source>
</evidence>
<protein>
    <recommendedName>
        <fullName evidence="15">ATP-dependent 6-phosphofructokinase</fullName>
        <shortName evidence="15">ATP-PFK</shortName>
        <shortName evidence="15">Phosphofructokinase</shortName>
        <ecNumber evidence="15">2.7.1.11</ecNumber>
    </recommendedName>
    <alternativeName>
        <fullName evidence="15">Phosphohexokinase</fullName>
    </alternativeName>
</protein>
<dbReference type="GO" id="GO:0048029">
    <property type="term" value="F:monosaccharide binding"/>
    <property type="evidence" value="ECO:0007669"/>
    <property type="project" value="TreeGrafter"/>
</dbReference>
<feature type="binding site" description="in other chain" evidence="15">
    <location>
        <begin position="185"/>
        <end position="187"/>
    </location>
    <ligand>
        <name>ADP</name>
        <dbReference type="ChEBI" id="CHEBI:456216"/>
        <note>allosteric activator; ligand shared between dimeric partners</note>
    </ligand>
</feature>
<feature type="binding site" description="in other chain" evidence="15">
    <location>
        <begin position="249"/>
        <end position="252"/>
    </location>
    <ligand>
        <name>substrate</name>
        <note>ligand shared between dimeric partners</note>
    </ligand>
</feature>
<sequence>MKKIAILTSGGDAPGMNAAVRAVVRAGIYAGYQVFGVTRGFQGLINGDFVEMTLGSVADIIHRGGTILRTSRCEEFMEEKGRLRGLEALRDAGIQDVIGIGGNGTIRGLYEFSKLGVNTVAIPGSIDNDIPYCDMSIGFDTAVNTVVSAINRIRDTATAHERIFIVEVMGRESGHIALTAGLAGGAESILIPEVPFDLDQVVERLKQGMKRGKLHSIIVVAEGCCGAYPLAREIQAKTGMDTKVTVLGHTQRGGMPSAMDRNLASRMGKRAVDLIVEGKGNMMTGYQGMKIVDVPLAQVIEGKKDIDLDICEIARILSI</sequence>
<dbReference type="EC" id="2.7.1.11" evidence="15"/>
<evidence type="ECO:0000256" key="14">
    <source>
        <dbReference type="ARBA" id="ARBA00048070"/>
    </source>
</evidence>
<dbReference type="PIRSF" id="PIRSF000532">
    <property type="entry name" value="ATP_PFK_prok"/>
    <property type="match status" value="1"/>
</dbReference>
<dbReference type="Gene3D" id="3.40.50.460">
    <property type="entry name" value="Phosphofructokinase domain"/>
    <property type="match status" value="1"/>
</dbReference>
<feature type="binding site" description="in other chain" evidence="15">
    <location>
        <position position="211"/>
    </location>
    <ligand>
        <name>ADP</name>
        <dbReference type="ChEBI" id="CHEBI:456216"/>
        <note>allosteric activator; ligand shared between dimeric partners</note>
    </ligand>
</feature>
<dbReference type="InterPro" id="IPR035966">
    <property type="entry name" value="PKF_sf"/>
</dbReference>
<dbReference type="SUPFAM" id="SSF53784">
    <property type="entry name" value="Phosphofructokinase"/>
    <property type="match status" value="1"/>
</dbReference>
<feature type="binding site" description="in other chain" evidence="15">
    <location>
        <position position="154"/>
    </location>
    <ligand>
        <name>ADP</name>
        <dbReference type="ChEBI" id="CHEBI:456216"/>
        <note>allosteric activator; ligand shared between dimeric partners</note>
    </ligand>
</feature>
<comment type="catalytic activity">
    <reaction evidence="14 15">
        <text>beta-D-fructose 6-phosphate + ATP = beta-D-fructose 1,6-bisphosphate + ADP + H(+)</text>
        <dbReference type="Rhea" id="RHEA:16109"/>
        <dbReference type="ChEBI" id="CHEBI:15378"/>
        <dbReference type="ChEBI" id="CHEBI:30616"/>
        <dbReference type="ChEBI" id="CHEBI:32966"/>
        <dbReference type="ChEBI" id="CHEBI:57634"/>
        <dbReference type="ChEBI" id="CHEBI:456216"/>
        <dbReference type="EC" id="2.7.1.11"/>
    </reaction>
</comment>
<comment type="function">
    <text evidence="2 15">Catalyzes the phosphorylation of D-fructose 6-phosphate to fructose 1,6-bisphosphate by ATP, the first committing step of glycolysis.</text>
</comment>
<feature type="binding site" evidence="15">
    <location>
        <begin position="21"/>
        <end position="25"/>
    </location>
    <ligand>
        <name>ADP</name>
        <dbReference type="ChEBI" id="CHEBI:456216"/>
        <note>allosteric activator; ligand shared between dimeric partners</note>
    </ligand>
</feature>
<feature type="binding site" description="in other chain" evidence="15">
    <location>
        <position position="222"/>
    </location>
    <ligand>
        <name>substrate</name>
        <note>ligand shared between dimeric partners</note>
    </ligand>
</feature>
<comment type="cofactor">
    <cofactor evidence="1 15">
        <name>Mg(2+)</name>
        <dbReference type="ChEBI" id="CHEBI:18420"/>
    </cofactor>
</comment>
<dbReference type="UniPathway" id="UPA00109">
    <property type="reaction ID" value="UER00182"/>
</dbReference>
<keyword evidence="10 15" id="KW-0418">Kinase</keyword>
<feature type="binding site" evidence="15">
    <location>
        <position position="162"/>
    </location>
    <ligand>
        <name>substrate</name>
        <note>ligand shared between dimeric partners</note>
    </ligand>
</feature>
<dbReference type="RefSeq" id="WP_013175862.1">
    <property type="nucleotide sequence ID" value="NC_014220.1"/>
</dbReference>
<comment type="subcellular location">
    <subcellularLocation>
        <location evidence="3 15">Cytoplasm</location>
    </subcellularLocation>
</comment>
<dbReference type="STRING" id="643648.Slip_1702"/>
<dbReference type="InterPro" id="IPR012003">
    <property type="entry name" value="ATP_PFK_prok-type"/>
</dbReference>
<dbReference type="OrthoDB" id="9802503at2"/>
<keyword evidence="9 15" id="KW-0547">Nucleotide-binding</keyword>
<dbReference type="GO" id="GO:0042802">
    <property type="term" value="F:identical protein binding"/>
    <property type="evidence" value="ECO:0007669"/>
    <property type="project" value="TreeGrafter"/>
</dbReference>
<feature type="binding site" description="in other chain" evidence="15">
    <location>
        <begin position="213"/>
        <end position="215"/>
    </location>
    <ligand>
        <name>ADP</name>
        <dbReference type="ChEBI" id="CHEBI:456216"/>
        <note>allosteric activator; ligand shared between dimeric partners</note>
    </ligand>
</feature>
<keyword evidence="6 15" id="KW-0021">Allosteric enzyme</keyword>
<dbReference type="InterPro" id="IPR022953">
    <property type="entry name" value="ATP_PFK"/>
</dbReference>
<keyword evidence="12 15" id="KW-0460">Magnesium</keyword>
<dbReference type="GO" id="GO:0016208">
    <property type="term" value="F:AMP binding"/>
    <property type="evidence" value="ECO:0007669"/>
    <property type="project" value="TreeGrafter"/>
</dbReference>
<comment type="similarity">
    <text evidence="15">Belongs to the phosphofructokinase type A (PFKA) family. ATP-dependent PFK group I subfamily. Prokaryotic clade 'B1' sub-subfamily.</text>
</comment>
<dbReference type="PRINTS" id="PR00476">
    <property type="entry name" value="PHFRCTKINASE"/>
</dbReference>
<evidence type="ECO:0000256" key="7">
    <source>
        <dbReference type="ARBA" id="ARBA00022679"/>
    </source>
</evidence>
<gene>
    <name evidence="15" type="primary">pfkA</name>
    <name evidence="17" type="ordered locus">Slip_1702</name>
</gene>
<dbReference type="FunFam" id="3.40.50.460:FF:000002">
    <property type="entry name" value="ATP-dependent 6-phosphofructokinase"/>
    <property type="match status" value="1"/>
</dbReference>
<feature type="binding site" evidence="15">
    <location>
        <position position="243"/>
    </location>
    <ligand>
        <name>substrate</name>
        <note>ligand shared between dimeric partners</note>
    </ligand>
</feature>
<evidence type="ECO:0000256" key="15">
    <source>
        <dbReference type="HAMAP-Rule" id="MF_00339"/>
    </source>
</evidence>
<evidence type="ECO:0000256" key="9">
    <source>
        <dbReference type="ARBA" id="ARBA00022741"/>
    </source>
</evidence>
<dbReference type="HOGENOM" id="CLU_020655_0_1_9"/>
<evidence type="ECO:0000256" key="4">
    <source>
        <dbReference type="ARBA" id="ARBA00004679"/>
    </source>
</evidence>
<comment type="activity regulation">
    <text evidence="15">Allosterically activated by ADP and other diphosphonucleosides, and allosterically inhibited by phosphoenolpyruvate.</text>
</comment>
<evidence type="ECO:0000259" key="16">
    <source>
        <dbReference type="Pfam" id="PF00365"/>
    </source>
</evidence>
<feature type="binding site" evidence="15">
    <location>
        <begin position="72"/>
        <end position="73"/>
    </location>
    <ligand>
        <name>ATP</name>
        <dbReference type="ChEBI" id="CHEBI:30616"/>
    </ligand>
</feature>
<organism evidence="17 18">
    <name type="scientific">Syntrophothermus lipocalidus (strain DSM 12680 / TGB-C1)</name>
    <dbReference type="NCBI Taxonomy" id="643648"/>
    <lineage>
        <taxon>Bacteria</taxon>
        <taxon>Bacillati</taxon>
        <taxon>Bacillota</taxon>
        <taxon>Clostridia</taxon>
        <taxon>Eubacteriales</taxon>
        <taxon>Syntrophomonadaceae</taxon>
        <taxon>Syntrophothermus</taxon>
    </lineage>
</organism>
<reference evidence="18" key="1">
    <citation type="journal article" date="2010" name="Stand. Genomic Sci.">
        <title>Complete genome sequence of Syntrophothermus lipocalidus type strain (TGB-C1T).</title>
        <authorList>
            <consortium name="US DOE Joint Genome Institute (JGI-PGF)"/>
            <person name="Djao O."/>
            <person name="Zhang X."/>
            <person name="Lucas S."/>
            <person name="Lapidus A."/>
            <person name="Glavina Del Rio T."/>
            <person name="Nolan M."/>
            <person name="Tice H."/>
            <person name="Cheng J."/>
            <person name="Han C."/>
            <person name="Tapia R."/>
            <person name="Goodwin L."/>
            <person name="Pitluck S."/>
            <person name="Liolios K."/>
            <person name="Ivanova N."/>
            <person name="Mavromatis K."/>
            <person name="Mikhailova N."/>
            <person name="Ovchinnikova G."/>
            <person name="Pati A."/>
            <person name="Brambilla E."/>
            <person name="Chen A."/>
            <person name="Palaniappan K."/>
            <person name="Land M."/>
            <person name="Hauser L."/>
            <person name="Chang Y."/>
            <person name="Jeffries C."/>
            <person name="Rohde M."/>
            <person name="Sikorski J."/>
            <person name="Spring S."/>
            <person name="Goker M."/>
            <person name="Detter J."/>
            <person name="Woyke T."/>
            <person name="Bristow J."/>
            <person name="Eisen J."/>
            <person name="Markowitz V."/>
            <person name="Hugenholtz P."/>
            <person name="Kyrpides N."/>
            <person name="Klenk H."/>
        </authorList>
    </citation>
    <scope>NUCLEOTIDE SEQUENCE [LARGE SCALE GENOMIC DNA]</scope>
    <source>
        <strain evidence="18">DSM 12680 / TGB-C1</strain>
    </source>
</reference>
<evidence type="ECO:0000256" key="10">
    <source>
        <dbReference type="ARBA" id="ARBA00022777"/>
    </source>
</evidence>
<evidence type="ECO:0000256" key="1">
    <source>
        <dbReference type="ARBA" id="ARBA00001946"/>
    </source>
</evidence>
<dbReference type="Proteomes" id="UP000000378">
    <property type="component" value="Chromosome"/>
</dbReference>
<reference evidence="17 18" key="2">
    <citation type="journal article" date="2010" name="Stand. Genomic Sci.">
        <title>Complete genome sequence of Syntrophothermus lipocalidus type strain (TGB-C1).</title>
        <authorList>
            <person name="Djao O.D."/>
            <person name="Zhang X."/>
            <person name="Lucas S."/>
            <person name="Lapidus A."/>
            <person name="Del Rio T.G."/>
            <person name="Nolan M."/>
            <person name="Tice H."/>
            <person name="Cheng J.F."/>
            <person name="Han C."/>
            <person name="Tapia R."/>
            <person name="Goodwin L."/>
            <person name="Pitluck S."/>
            <person name="Liolios K."/>
            <person name="Ivanova N."/>
            <person name="Mavromatis K."/>
            <person name="Mikhailova N."/>
            <person name="Ovchinnikova G."/>
            <person name="Pati A."/>
            <person name="Brambilla E."/>
            <person name="Chen A."/>
            <person name="Palaniappan K."/>
            <person name="Land M."/>
            <person name="Hauser L."/>
            <person name="Chang Y.J."/>
            <person name="Jeffries C.D."/>
            <person name="Rohde M."/>
            <person name="Sikorski J."/>
            <person name="Spring S."/>
            <person name="Goker M."/>
            <person name="Detter J.C."/>
            <person name="Woyke T."/>
            <person name="Bristow J."/>
            <person name="Eisen J.A."/>
            <person name="Markowitz V."/>
            <person name="Hugenholtz P."/>
            <person name="Kyrpides N.C."/>
            <person name="Klenk H.P."/>
        </authorList>
    </citation>
    <scope>NUCLEOTIDE SEQUENCE [LARGE SCALE GENOMIC DNA]</scope>
    <source>
        <strain evidence="18">DSM 12680 / TGB-C1</strain>
    </source>
</reference>
<feature type="binding site" description="in other chain" evidence="15">
    <location>
        <begin position="169"/>
        <end position="171"/>
    </location>
    <ligand>
        <name>substrate</name>
        <note>ligand shared between dimeric partners</note>
    </ligand>
</feature>
<dbReference type="GO" id="GO:0061621">
    <property type="term" value="P:canonical glycolysis"/>
    <property type="evidence" value="ECO:0007669"/>
    <property type="project" value="TreeGrafter"/>
</dbReference>
<evidence type="ECO:0000256" key="6">
    <source>
        <dbReference type="ARBA" id="ARBA00022533"/>
    </source>
</evidence>
<evidence type="ECO:0000313" key="18">
    <source>
        <dbReference type="Proteomes" id="UP000000378"/>
    </source>
</evidence>